<evidence type="ECO:0000313" key="1">
    <source>
        <dbReference type="EMBL" id="EPE24103.1"/>
    </source>
</evidence>
<protein>
    <submittedName>
        <fullName evidence="1">Uncharacterized protein</fullName>
    </submittedName>
</protein>
<dbReference type="Proteomes" id="UP000016922">
    <property type="component" value="Unassembled WGS sequence"/>
</dbReference>
<dbReference type="EMBL" id="KE145373">
    <property type="protein sequence ID" value="EPE24103.1"/>
    <property type="molecule type" value="Genomic_DNA"/>
</dbReference>
<proteinExistence type="predicted"/>
<sequence>MLDRPMPAQLNYILDPDWRERLMVTTFNYRDVKEYTYIRAPDDPEDEAEHCLRMRRCGADALLYNVTTHVLQERLSAASAMQIMGWPSSGGVWMYRVPQSWYAGKSLEERFAGAPPYSQMGLDNPAVMLEKVNGDLRGCGGMDEFCEVLRGYGGVYFGDVRKCRAVVGLRLVDARGSGEFVKWVFERLGDEDTRLMSSTTRYIGTTKVWDPNGSKEFLEGEEDEEF</sequence>
<dbReference type="GeneID" id="19467004"/>
<reference evidence="1 2" key="1">
    <citation type="journal article" date="2013" name="BMC Genomics">
        <title>Genomics-driven discovery of the pneumocandin biosynthetic gene cluster in the fungus Glarea lozoyensis.</title>
        <authorList>
            <person name="Chen L."/>
            <person name="Yue Q."/>
            <person name="Zhang X."/>
            <person name="Xiang M."/>
            <person name="Wang C."/>
            <person name="Li S."/>
            <person name="Che Y."/>
            <person name="Ortiz-Lopez F.J."/>
            <person name="Bills G.F."/>
            <person name="Liu X."/>
            <person name="An Z."/>
        </authorList>
    </citation>
    <scope>NUCLEOTIDE SEQUENCE [LARGE SCALE GENOMIC DNA]</scope>
    <source>
        <strain evidence="2">ATCC 20868 / MF5171</strain>
    </source>
</reference>
<dbReference type="HOGENOM" id="CLU_1224870_0_0_1"/>
<organism evidence="1 2">
    <name type="scientific">Glarea lozoyensis (strain ATCC 20868 / MF5171)</name>
    <dbReference type="NCBI Taxonomy" id="1116229"/>
    <lineage>
        <taxon>Eukaryota</taxon>
        <taxon>Fungi</taxon>
        <taxon>Dikarya</taxon>
        <taxon>Ascomycota</taxon>
        <taxon>Pezizomycotina</taxon>
        <taxon>Leotiomycetes</taxon>
        <taxon>Helotiales</taxon>
        <taxon>Helotiaceae</taxon>
        <taxon>Glarea</taxon>
    </lineage>
</organism>
<evidence type="ECO:0000313" key="2">
    <source>
        <dbReference type="Proteomes" id="UP000016922"/>
    </source>
</evidence>
<dbReference type="OrthoDB" id="3794999at2759"/>
<name>S3DBR7_GLAL2</name>
<gene>
    <name evidence="1" type="ORF">GLAREA_07953</name>
</gene>
<accession>S3DBR7</accession>
<dbReference type="AlphaFoldDB" id="S3DBR7"/>
<dbReference type="RefSeq" id="XP_008088191.1">
    <property type="nucleotide sequence ID" value="XM_008090000.1"/>
</dbReference>
<keyword evidence="2" id="KW-1185">Reference proteome</keyword>
<dbReference type="KEGG" id="glz:GLAREA_07953"/>